<dbReference type="EMBL" id="CP001172">
    <property type="protein sequence ID" value="ATY42682.1"/>
    <property type="molecule type" value="Genomic_DNA"/>
</dbReference>
<comment type="catalytic activity">
    <reaction evidence="7">
        <text>a 2'-deoxycytidine in DNA + S-adenosyl-L-methionine = an N(4)-methyl-2'-deoxycytidine in DNA + S-adenosyl-L-homocysteine + H(+)</text>
        <dbReference type="Rhea" id="RHEA:16857"/>
        <dbReference type="Rhea" id="RHEA-COMP:11369"/>
        <dbReference type="Rhea" id="RHEA-COMP:13674"/>
        <dbReference type="ChEBI" id="CHEBI:15378"/>
        <dbReference type="ChEBI" id="CHEBI:57856"/>
        <dbReference type="ChEBI" id="CHEBI:59789"/>
        <dbReference type="ChEBI" id="CHEBI:85452"/>
        <dbReference type="ChEBI" id="CHEBI:137933"/>
        <dbReference type="EC" id="2.1.1.113"/>
    </reaction>
</comment>
<dbReference type="GO" id="GO:0015667">
    <property type="term" value="F:site-specific DNA-methyltransferase (cytosine-N4-specific) activity"/>
    <property type="evidence" value="ECO:0007669"/>
    <property type="project" value="UniProtKB-EC"/>
</dbReference>
<evidence type="ECO:0000256" key="6">
    <source>
        <dbReference type="ARBA" id="ARBA00023125"/>
    </source>
</evidence>
<dbReference type="AlphaFoldDB" id="A0A5K6CLJ2"/>
<dbReference type="SUPFAM" id="SSF53335">
    <property type="entry name" value="S-adenosyl-L-methionine-dependent methyltransferases"/>
    <property type="match status" value="1"/>
</dbReference>
<dbReference type="EC" id="2.1.1.-" evidence="8"/>
<dbReference type="GO" id="GO:0003677">
    <property type="term" value="F:DNA binding"/>
    <property type="evidence" value="ECO:0007669"/>
    <property type="project" value="UniProtKB-KW"/>
</dbReference>
<dbReference type="InterPro" id="IPR017985">
    <property type="entry name" value="MeTrfase_CN4_CS"/>
</dbReference>
<evidence type="ECO:0000256" key="1">
    <source>
        <dbReference type="ARBA" id="ARBA00010203"/>
    </source>
</evidence>
<dbReference type="GO" id="GO:0009307">
    <property type="term" value="P:DNA restriction-modification system"/>
    <property type="evidence" value="ECO:0007669"/>
    <property type="project" value="UniProtKB-KW"/>
</dbReference>
<proteinExistence type="inferred from homology"/>
<keyword evidence="2 10" id="KW-0489">Methyltransferase</keyword>
<dbReference type="Gene3D" id="3.40.50.150">
    <property type="entry name" value="Vaccinia Virus protein VP39"/>
    <property type="match status" value="1"/>
</dbReference>
<evidence type="ECO:0000256" key="5">
    <source>
        <dbReference type="ARBA" id="ARBA00022747"/>
    </source>
</evidence>
<dbReference type="PRINTS" id="PR00508">
    <property type="entry name" value="S21N4MTFRASE"/>
</dbReference>
<evidence type="ECO:0000313" key="11">
    <source>
        <dbReference type="Proteomes" id="UP000006924"/>
    </source>
</evidence>
<evidence type="ECO:0000259" key="9">
    <source>
        <dbReference type="Pfam" id="PF01555"/>
    </source>
</evidence>
<evidence type="ECO:0000256" key="2">
    <source>
        <dbReference type="ARBA" id="ARBA00022603"/>
    </source>
</evidence>
<evidence type="ECO:0000256" key="8">
    <source>
        <dbReference type="RuleBase" id="RU362026"/>
    </source>
</evidence>
<keyword evidence="5" id="KW-0680">Restriction system</keyword>
<dbReference type="RefSeq" id="WP_000069819.1">
    <property type="nucleotide sequence ID" value="NZ_CP001172.1"/>
</dbReference>
<dbReference type="GO" id="GO:0008170">
    <property type="term" value="F:N-methyltransferase activity"/>
    <property type="evidence" value="ECO:0007669"/>
    <property type="project" value="InterPro"/>
</dbReference>
<organism evidence="10 11">
    <name type="scientific">Acinetobacter baumannii (strain AB307-0294)</name>
    <dbReference type="NCBI Taxonomy" id="557600"/>
    <lineage>
        <taxon>Bacteria</taxon>
        <taxon>Pseudomonadati</taxon>
        <taxon>Pseudomonadota</taxon>
        <taxon>Gammaproteobacteria</taxon>
        <taxon>Moraxellales</taxon>
        <taxon>Moraxellaceae</taxon>
        <taxon>Acinetobacter</taxon>
        <taxon>Acinetobacter calcoaceticus/baumannii complex</taxon>
    </lineage>
</organism>
<dbReference type="Proteomes" id="UP000006924">
    <property type="component" value="Chromosome"/>
</dbReference>
<dbReference type="REBASE" id="225873">
    <property type="entry name" value="M.Aba294ORF208P"/>
</dbReference>
<sequence length="384" mass="44421">MSNNSPKALVSERRKYKVLNTQQAKGIAENHLKSIGFNAIAISYGLPEIDDRYHVWRVPVLREKGRIGEVVIDAYTSNVDISKSTDRQVLETATPIHTNKKLTKKEITLSELENMVIEGNSIESLKYLPEDSVNLIFTSPPYYNAKPEYSEYSTYEEYLELMRQVIKGCHRVLSEGRFFVLNISPVLIRRASRSESSKRIAVPFDFHKLFIEEGFEFIDDIHWVKPEGAGWAFGRGRRFAADRNPLQYKPVPVTEYILVYRKKTDRLIDWNIRKHPDQKAVEESKVEDGYETTNLWRINPSRSKDHPATFPVELAEKVIKYYSFKNDVVLDPFGGSGTTGIAALNLNRRFVMMELESKYIQVMKKRFSSFDLFTPISFIKNKDL</sequence>
<comment type="similarity">
    <text evidence="1">Belongs to the N(4)/N(6)-methyltransferase family. N(4) subfamily.</text>
</comment>
<keyword evidence="3 10" id="KW-0808">Transferase</keyword>
<name>A0A5K6CLJ2_ACIB3</name>
<dbReference type="REBASE" id="19325">
    <property type="entry name" value="M.Aba307ORF209P"/>
</dbReference>
<dbReference type="InterPro" id="IPR001091">
    <property type="entry name" value="RM_Methyltransferase"/>
</dbReference>
<dbReference type="Pfam" id="PF01555">
    <property type="entry name" value="N6_N4_Mtase"/>
    <property type="match status" value="1"/>
</dbReference>
<protein>
    <recommendedName>
        <fullName evidence="8">Methyltransferase</fullName>
        <ecNumber evidence="8">2.1.1.-</ecNumber>
    </recommendedName>
</protein>
<dbReference type="PROSITE" id="PS00093">
    <property type="entry name" value="N4_MTASE"/>
    <property type="match status" value="1"/>
</dbReference>
<evidence type="ECO:0000256" key="3">
    <source>
        <dbReference type="ARBA" id="ARBA00022679"/>
    </source>
</evidence>
<dbReference type="GO" id="GO:0032259">
    <property type="term" value="P:methylation"/>
    <property type="evidence" value="ECO:0007669"/>
    <property type="project" value="UniProtKB-KW"/>
</dbReference>
<evidence type="ECO:0000256" key="4">
    <source>
        <dbReference type="ARBA" id="ARBA00022691"/>
    </source>
</evidence>
<dbReference type="InterPro" id="IPR002941">
    <property type="entry name" value="DNA_methylase_N4/N6"/>
</dbReference>
<accession>A0A5K6CLJ2</accession>
<keyword evidence="6" id="KW-0238">DNA-binding</keyword>
<evidence type="ECO:0000313" key="10">
    <source>
        <dbReference type="EMBL" id="ATY42682.1"/>
    </source>
</evidence>
<keyword evidence="4" id="KW-0949">S-adenosyl-L-methionine</keyword>
<reference evidence="10 11" key="1">
    <citation type="journal article" date="2008" name="J. Bacteriol.">
        <title>Comparative genome sequence analysis of multidrug-resistant Acinetobacter baumannii.</title>
        <authorList>
            <person name="Adams M.D."/>
            <person name="Goglin K."/>
            <person name="Molyneaux N."/>
            <person name="Hujer K.M."/>
            <person name="Lavender H."/>
            <person name="Jamison J.J."/>
            <person name="MacDonald I.J."/>
            <person name="Martin K.M."/>
            <person name="Russo T."/>
            <person name="Campagnari A.A."/>
            <person name="Hujer A.M."/>
            <person name="Bonomo R.A."/>
            <person name="Gill S.R."/>
        </authorList>
    </citation>
    <scope>NUCLEOTIDE SEQUENCE [LARGE SCALE GENOMIC DNA]</scope>
    <source>
        <strain evidence="10 11">AB307-0294</strain>
    </source>
</reference>
<dbReference type="KEGG" id="abb:ABBFA_00208"/>
<dbReference type="InterPro" id="IPR029063">
    <property type="entry name" value="SAM-dependent_MTases_sf"/>
</dbReference>
<feature type="domain" description="DNA methylase N-4/N-6" evidence="9">
    <location>
        <begin position="133"/>
        <end position="365"/>
    </location>
</feature>
<evidence type="ECO:0000256" key="7">
    <source>
        <dbReference type="ARBA" id="ARBA00049120"/>
    </source>
</evidence>
<gene>
    <name evidence="10" type="primary">pvuIIM</name>
    <name evidence="10" type="ORF">ABBFA_00208</name>
</gene>